<dbReference type="SUPFAM" id="SSF56436">
    <property type="entry name" value="C-type lectin-like"/>
    <property type="match status" value="1"/>
</dbReference>
<keyword evidence="3" id="KW-1185">Reference proteome</keyword>
<dbReference type="Proteomes" id="UP000232638">
    <property type="component" value="Chromosome"/>
</dbReference>
<dbReference type="GO" id="GO:0120147">
    <property type="term" value="F:formylglycine-generating oxidase activity"/>
    <property type="evidence" value="ECO:0007669"/>
    <property type="project" value="TreeGrafter"/>
</dbReference>
<dbReference type="InterPro" id="IPR042095">
    <property type="entry name" value="SUMF_sf"/>
</dbReference>
<evidence type="ECO:0000313" key="3">
    <source>
        <dbReference type="Proteomes" id="UP000232638"/>
    </source>
</evidence>
<proteinExistence type="predicted"/>
<dbReference type="EMBL" id="CP020370">
    <property type="protein sequence ID" value="AUB84950.1"/>
    <property type="molecule type" value="Genomic_DNA"/>
</dbReference>
<dbReference type="InterPro" id="IPR005532">
    <property type="entry name" value="SUMF_dom"/>
</dbReference>
<reference evidence="2 3" key="1">
    <citation type="submission" date="2017-03" db="EMBL/GenBank/DDBJ databases">
        <title>Complete genome sequence of Candidatus 'Thiodictyon syntrophicum' sp. nov. strain Cad16T, a photolithoautotroph purple sulfur bacterium isolated from an alpine meromictic lake.</title>
        <authorList>
            <person name="Luedin S.M."/>
            <person name="Pothier J.F."/>
            <person name="Danza F."/>
            <person name="Storelli N."/>
            <person name="Wittwer M."/>
            <person name="Tonolla M."/>
        </authorList>
    </citation>
    <scope>NUCLEOTIDE SEQUENCE [LARGE SCALE GENOMIC DNA]</scope>
    <source>
        <strain evidence="2 3">Cad16T</strain>
    </source>
</reference>
<dbReference type="KEGG" id="tsy:THSYN_25410"/>
<dbReference type="AlphaFoldDB" id="A0A2K8UHB9"/>
<evidence type="ECO:0000313" key="2">
    <source>
        <dbReference type="EMBL" id="AUB84950.1"/>
    </source>
</evidence>
<dbReference type="PANTHER" id="PTHR23150:SF35">
    <property type="entry name" value="BLL6746 PROTEIN"/>
    <property type="match status" value="1"/>
</dbReference>
<dbReference type="Gene3D" id="3.90.1580.10">
    <property type="entry name" value="paralog of FGE (formylglycine-generating enzyme)"/>
    <property type="match status" value="1"/>
</dbReference>
<organism evidence="2 3">
    <name type="scientific">Candidatus Thiodictyon syntrophicum</name>
    <dbReference type="NCBI Taxonomy" id="1166950"/>
    <lineage>
        <taxon>Bacteria</taxon>
        <taxon>Pseudomonadati</taxon>
        <taxon>Pseudomonadota</taxon>
        <taxon>Gammaproteobacteria</taxon>
        <taxon>Chromatiales</taxon>
        <taxon>Chromatiaceae</taxon>
        <taxon>Thiodictyon</taxon>
    </lineage>
</organism>
<name>A0A2K8UHB9_9GAMM</name>
<evidence type="ECO:0000259" key="1">
    <source>
        <dbReference type="Pfam" id="PF03781"/>
    </source>
</evidence>
<dbReference type="InterPro" id="IPR016187">
    <property type="entry name" value="CTDL_fold"/>
</dbReference>
<gene>
    <name evidence="2" type="ORF">THSYN_25410</name>
</gene>
<dbReference type="OrthoDB" id="9768004at2"/>
<accession>A0A2K8UHB9</accession>
<protein>
    <recommendedName>
        <fullName evidence="1">Sulfatase-modifying factor enzyme-like domain-containing protein</fullName>
    </recommendedName>
</protein>
<dbReference type="PANTHER" id="PTHR23150">
    <property type="entry name" value="SULFATASE MODIFYING FACTOR 1, 2"/>
    <property type="match status" value="1"/>
</dbReference>
<sequence>MGKGETISQGPEMVIIPAGSFLMGSPEGEEDRDSKEGPQHRVTIARPFALGRHAVTFDDYDAFSAATGRDKPADYNWGRGRRPVVYVSWDDAVAYCQWLSGQTGQGYRLDGRQPMAAGRLHAARAARRLLERLPEVPALRLPLLVHGLLRAR</sequence>
<dbReference type="InterPro" id="IPR051043">
    <property type="entry name" value="Sulfatase_Mod_Factor_Kinase"/>
</dbReference>
<dbReference type="Pfam" id="PF03781">
    <property type="entry name" value="FGE-sulfatase"/>
    <property type="match status" value="1"/>
</dbReference>
<feature type="domain" description="Sulfatase-modifying factor enzyme-like" evidence="1">
    <location>
        <begin position="10"/>
        <end position="127"/>
    </location>
</feature>